<dbReference type="OrthoDB" id="6776808at2759"/>
<evidence type="ECO:0000313" key="3">
    <source>
        <dbReference type="EMBL" id="CAH4034604.1"/>
    </source>
</evidence>
<reference evidence="3" key="1">
    <citation type="submission" date="2022-05" db="EMBL/GenBank/DDBJ databases">
        <authorList>
            <person name="Okamura Y."/>
        </authorList>
    </citation>
    <scope>NUCLEOTIDE SEQUENCE</scope>
</reference>
<proteinExistence type="predicted"/>
<organism evidence="3 4">
    <name type="scientific">Pieris brassicae</name>
    <name type="common">White butterfly</name>
    <name type="synonym">Large white butterfly</name>
    <dbReference type="NCBI Taxonomy" id="7116"/>
    <lineage>
        <taxon>Eukaryota</taxon>
        <taxon>Metazoa</taxon>
        <taxon>Ecdysozoa</taxon>
        <taxon>Arthropoda</taxon>
        <taxon>Hexapoda</taxon>
        <taxon>Insecta</taxon>
        <taxon>Pterygota</taxon>
        <taxon>Neoptera</taxon>
        <taxon>Endopterygota</taxon>
        <taxon>Lepidoptera</taxon>
        <taxon>Glossata</taxon>
        <taxon>Ditrysia</taxon>
        <taxon>Papilionoidea</taxon>
        <taxon>Pieridae</taxon>
        <taxon>Pierinae</taxon>
        <taxon>Pieris</taxon>
    </lineage>
</organism>
<name>A0A9P0XHF8_PIEBR</name>
<feature type="chain" id="PRO_5040239146" evidence="2">
    <location>
        <begin position="19"/>
        <end position="414"/>
    </location>
</feature>
<feature type="region of interest" description="Disordered" evidence="1">
    <location>
        <begin position="127"/>
        <end position="150"/>
    </location>
</feature>
<gene>
    <name evidence="3" type="ORF">PIBRA_LOCUS10770</name>
</gene>
<sequence length="414" mass="46553">MLLFKIYAVALLVAAATADKKIELEDIEEDNLKSERQTEYEKERPQGPSAVSAPDLGYLKNNFIQYYNAPSPTTQHPRYVQQYAVTESPESPTKPQYDQHQPVGYISNVPMLYIVPQYYNEQIPQAQPHGTQYAPSAPQNSYPNSPQQQQQQNYVVPTFITPTGNAQVPSFIQPYTTPVAFIGYPQPTLPPPQPSASPPQSYQTYQSPIANYQTALVAPPFKNYQQINHYSNSIDQNHGQGFSSQAEGPYVSQQEYPRYYNSRAPVRDEYRTAIELPHPSPLLLKPSPPHLSHIPKALPTYRPLSKPIYATNGPLISTGFTPKPSEAYGVPFKRRPSSLLESYIPSSVQLEYLKRGYTKDALSTYEALSSGRGFPQVYPTPRYYERGFLPNQMYHTAAGGVTFGQHKRAPKLAK</sequence>
<dbReference type="AlphaFoldDB" id="A0A9P0XHF8"/>
<feature type="compositionally biased region" description="Low complexity" evidence="1">
    <location>
        <begin position="134"/>
        <end position="150"/>
    </location>
</feature>
<keyword evidence="4" id="KW-1185">Reference proteome</keyword>
<keyword evidence="2" id="KW-0732">Signal</keyword>
<dbReference type="EMBL" id="CALOZG010000042">
    <property type="protein sequence ID" value="CAH4034604.1"/>
    <property type="molecule type" value="Genomic_DNA"/>
</dbReference>
<comment type="caution">
    <text evidence="3">The sequence shown here is derived from an EMBL/GenBank/DDBJ whole genome shotgun (WGS) entry which is preliminary data.</text>
</comment>
<feature type="signal peptide" evidence="2">
    <location>
        <begin position="1"/>
        <end position="18"/>
    </location>
</feature>
<dbReference type="Proteomes" id="UP001152562">
    <property type="component" value="Unassembled WGS sequence"/>
</dbReference>
<protein>
    <submittedName>
        <fullName evidence="3">Uncharacterized protein</fullName>
    </submittedName>
</protein>
<evidence type="ECO:0000313" key="4">
    <source>
        <dbReference type="Proteomes" id="UP001152562"/>
    </source>
</evidence>
<evidence type="ECO:0000256" key="1">
    <source>
        <dbReference type="SAM" id="MobiDB-lite"/>
    </source>
</evidence>
<accession>A0A9P0XHF8</accession>
<evidence type="ECO:0000256" key="2">
    <source>
        <dbReference type="SAM" id="SignalP"/>
    </source>
</evidence>